<keyword evidence="2" id="KW-1185">Reference proteome</keyword>
<name>A0ACC2SA45_9FUNG</name>
<organism evidence="1 2">
    <name type="scientific">Entomophthora muscae</name>
    <dbReference type="NCBI Taxonomy" id="34485"/>
    <lineage>
        <taxon>Eukaryota</taxon>
        <taxon>Fungi</taxon>
        <taxon>Fungi incertae sedis</taxon>
        <taxon>Zoopagomycota</taxon>
        <taxon>Entomophthoromycotina</taxon>
        <taxon>Entomophthoromycetes</taxon>
        <taxon>Entomophthorales</taxon>
        <taxon>Entomophthoraceae</taxon>
        <taxon>Entomophthora</taxon>
    </lineage>
</organism>
<protein>
    <submittedName>
        <fullName evidence="1">Uncharacterized protein</fullName>
    </submittedName>
</protein>
<comment type="caution">
    <text evidence="1">The sequence shown here is derived from an EMBL/GenBank/DDBJ whole genome shotgun (WGS) entry which is preliminary data.</text>
</comment>
<gene>
    <name evidence="1" type="ORF">DSO57_1006520</name>
</gene>
<reference evidence="1" key="1">
    <citation type="submission" date="2022-04" db="EMBL/GenBank/DDBJ databases">
        <title>Genome of the entomopathogenic fungus Entomophthora muscae.</title>
        <authorList>
            <person name="Elya C."/>
            <person name="Lovett B.R."/>
            <person name="Lee E."/>
            <person name="Macias A.M."/>
            <person name="Hajek A.E."/>
            <person name="De Bivort B.L."/>
            <person name="Kasson M.T."/>
            <person name="De Fine Licht H.H."/>
            <person name="Stajich J.E."/>
        </authorList>
    </citation>
    <scope>NUCLEOTIDE SEQUENCE</scope>
    <source>
        <strain evidence="1">Berkeley</strain>
    </source>
</reference>
<dbReference type="Proteomes" id="UP001165960">
    <property type="component" value="Unassembled WGS sequence"/>
</dbReference>
<accession>A0ACC2SA45</accession>
<evidence type="ECO:0000313" key="2">
    <source>
        <dbReference type="Proteomes" id="UP001165960"/>
    </source>
</evidence>
<evidence type="ECO:0000313" key="1">
    <source>
        <dbReference type="EMBL" id="KAJ9059042.1"/>
    </source>
</evidence>
<proteinExistence type="predicted"/>
<sequence length="323" mass="34280">MHATAPGSMHSATPPPASESFVPQASSVQAPALSCLLDQLHQENSALRAQIADITKQLTLFLSHKNSCALRTASAQPTPGATSSESAPVAPSSTSSVLNPGYEMCDDAPAPPVQEASTSSSSEGEAPRATTPKKCSRSTYAEITQRANPNATPEVLKKRTSAIKDLTSQAPKLPTADRLQLVYVGGIIHKPICEVKQNLMDLGFDVCSLSIANISFLGATMCKMLMAPTAAAFFKCKVKELNCPNLRILDNFDAAKAADPKESNALKDILVNSYTKHIHSFILCDGSSSEVKKFFSSLLKRQSLPLPVVDVPANVDEIPVSSS</sequence>
<dbReference type="EMBL" id="QTSX02005698">
    <property type="protein sequence ID" value="KAJ9059042.1"/>
    <property type="molecule type" value="Genomic_DNA"/>
</dbReference>